<protein>
    <submittedName>
        <fullName evidence="2">Uncharacterized protein</fullName>
    </submittedName>
</protein>
<keyword evidence="3" id="KW-1185">Reference proteome</keyword>
<feature type="region of interest" description="Disordered" evidence="1">
    <location>
        <begin position="1"/>
        <end position="24"/>
    </location>
</feature>
<organism evidence="2 3">
    <name type="scientific">Stylosanthes scabra</name>
    <dbReference type="NCBI Taxonomy" id="79078"/>
    <lineage>
        <taxon>Eukaryota</taxon>
        <taxon>Viridiplantae</taxon>
        <taxon>Streptophyta</taxon>
        <taxon>Embryophyta</taxon>
        <taxon>Tracheophyta</taxon>
        <taxon>Spermatophyta</taxon>
        <taxon>Magnoliopsida</taxon>
        <taxon>eudicotyledons</taxon>
        <taxon>Gunneridae</taxon>
        <taxon>Pentapetalae</taxon>
        <taxon>rosids</taxon>
        <taxon>fabids</taxon>
        <taxon>Fabales</taxon>
        <taxon>Fabaceae</taxon>
        <taxon>Papilionoideae</taxon>
        <taxon>50 kb inversion clade</taxon>
        <taxon>dalbergioids sensu lato</taxon>
        <taxon>Dalbergieae</taxon>
        <taxon>Pterocarpus clade</taxon>
        <taxon>Stylosanthes</taxon>
    </lineage>
</organism>
<reference evidence="2 3" key="1">
    <citation type="journal article" date="2023" name="Plants (Basel)">
        <title>Bridging the Gap: Combining Genomics and Transcriptomics Approaches to Understand Stylosanthes scabra, an Orphan Legume from the Brazilian Caatinga.</title>
        <authorList>
            <person name="Ferreira-Neto J.R.C."/>
            <person name="da Silva M.D."/>
            <person name="Binneck E."/>
            <person name="de Melo N.F."/>
            <person name="da Silva R.H."/>
            <person name="de Melo A.L.T.M."/>
            <person name="Pandolfi V."/>
            <person name="Bustamante F.O."/>
            <person name="Brasileiro-Vidal A.C."/>
            <person name="Benko-Iseppon A.M."/>
        </authorList>
    </citation>
    <scope>NUCLEOTIDE SEQUENCE [LARGE SCALE GENOMIC DNA]</scope>
    <source>
        <tissue evidence="2">Leaves</tissue>
    </source>
</reference>
<sequence length="107" mass="11753">MNGTSMRAQRSPTTTPPNVHQVAGGVGHQITTNEQQDVAPSILSPSHLIGHIWHLLKPLSQPSQADGKHNPPLIVDRRWSCPEILLHHVPRLHLASPTGAPFVRRPK</sequence>
<name>A0ABU6WV40_9FABA</name>
<dbReference type="EMBL" id="JASCZI010183943">
    <property type="protein sequence ID" value="MED6189812.1"/>
    <property type="molecule type" value="Genomic_DNA"/>
</dbReference>
<comment type="caution">
    <text evidence="2">The sequence shown here is derived from an EMBL/GenBank/DDBJ whole genome shotgun (WGS) entry which is preliminary data.</text>
</comment>
<evidence type="ECO:0000313" key="2">
    <source>
        <dbReference type="EMBL" id="MED6189812.1"/>
    </source>
</evidence>
<evidence type="ECO:0000313" key="3">
    <source>
        <dbReference type="Proteomes" id="UP001341840"/>
    </source>
</evidence>
<accession>A0ABU6WV40</accession>
<evidence type="ECO:0000256" key="1">
    <source>
        <dbReference type="SAM" id="MobiDB-lite"/>
    </source>
</evidence>
<dbReference type="Proteomes" id="UP001341840">
    <property type="component" value="Unassembled WGS sequence"/>
</dbReference>
<feature type="compositionally biased region" description="Polar residues" evidence="1">
    <location>
        <begin position="1"/>
        <end position="18"/>
    </location>
</feature>
<gene>
    <name evidence="2" type="ORF">PIB30_099719</name>
</gene>
<proteinExistence type="predicted"/>